<proteinExistence type="inferred from homology"/>
<dbReference type="Proteomes" id="UP000028547">
    <property type="component" value="Unassembled WGS sequence"/>
</dbReference>
<dbReference type="PANTHER" id="PTHR42693">
    <property type="entry name" value="ARYLSULFATASE FAMILY MEMBER"/>
    <property type="match status" value="1"/>
</dbReference>
<evidence type="ECO:0000256" key="1">
    <source>
        <dbReference type="ARBA" id="ARBA00008779"/>
    </source>
</evidence>
<name>A0A084SSQ6_9BACT</name>
<dbReference type="InterPro" id="IPR050738">
    <property type="entry name" value="Sulfatase"/>
</dbReference>
<dbReference type="GO" id="GO:0004065">
    <property type="term" value="F:arylsulfatase activity"/>
    <property type="evidence" value="ECO:0007669"/>
    <property type="project" value="TreeGrafter"/>
</dbReference>
<evidence type="ECO:0000313" key="5">
    <source>
        <dbReference type="Proteomes" id="UP000028547"/>
    </source>
</evidence>
<accession>A0A084SSQ6</accession>
<dbReference type="EMBL" id="JPMI01000142">
    <property type="protein sequence ID" value="KFA91491.1"/>
    <property type="molecule type" value="Genomic_DNA"/>
</dbReference>
<reference evidence="4 5" key="1">
    <citation type="submission" date="2014-07" db="EMBL/GenBank/DDBJ databases">
        <title>Draft Genome Sequence of Gephyronic Acid Producer, Cystobacter violaceus Strain Cb vi76.</title>
        <authorList>
            <person name="Stevens D.C."/>
            <person name="Young J."/>
            <person name="Carmichael R."/>
            <person name="Tan J."/>
            <person name="Taylor R.E."/>
        </authorList>
    </citation>
    <scope>NUCLEOTIDE SEQUENCE [LARGE SCALE GENOMIC DNA]</scope>
    <source>
        <strain evidence="4 5">Cb vi76</strain>
    </source>
</reference>
<comment type="similarity">
    <text evidence="1">Belongs to the sulfatase family.</text>
</comment>
<feature type="transmembrane region" description="Helical" evidence="2">
    <location>
        <begin position="12"/>
        <end position="35"/>
    </location>
</feature>
<dbReference type="RefSeq" id="WP_043398647.1">
    <property type="nucleotide sequence ID" value="NZ_JPMI01000142.1"/>
</dbReference>
<dbReference type="InterPro" id="IPR000917">
    <property type="entry name" value="Sulfatase_N"/>
</dbReference>
<gene>
    <name evidence="4" type="ORF">Q664_22060</name>
</gene>
<keyword evidence="2" id="KW-0812">Transmembrane</keyword>
<evidence type="ECO:0000259" key="3">
    <source>
        <dbReference type="Pfam" id="PF00884"/>
    </source>
</evidence>
<dbReference type="InterPro" id="IPR017850">
    <property type="entry name" value="Alkaline_phosphatase_core_sf"/>
</dbReference>
<feature type="transmembrane region" description="Helical" evidence="2">
    <location>
        <begin position="47"/>
        <end position="68"/>
    </location>
</feature>
<dbReference type="Gene3D" id="3.40.720.10">
    <property type="entry name" value="Alkaline Phosphatase, subunit A"/>
    <property type="match status" value="1"/>
</dbReference>
<protein>
    <recommendedName>
        <fullName evidence="3">Sulfatase N-terminal domain-containing protein</fullName>
    </recommendedName>
</protein>
<dbReference type="AlphaFoldDB" id="A0A084SSQ6"/>
<keyword evidence="2" id="KW-0472">Membrane</keyword>
<feature type="transmembrane region" description="Helical" evidence="2">
    <location>
        <begin position="89"/>
        <end position="109"/>
    </location>
</feature>
<dbReference type="Pfam" id="PF00884">
    <property type="entry name" value="Sulfatase"/>
    <property type="match status" value="1"/>
</dbReference>
<feature type="domain" description="Sulfatase N-terminal" evidence="3">
    <location>
        <begin position="203"/>
        <end position="516"/>
    </location>
</feature>
<organism evidence="4 5">
    <name type="scientific">Archangium violaceum Cb vi76</name>
    <dbReference type="NCBI Taxonomy" id="1406225"/>
    <lineage>
        <taxon>Bacteria</taxon>
        <taxon>Pseudomonadati</taxon>
        <taxon>Myxococcota</taxon>
        <taxon>Myxococcia</taxon>
        <taxon>Myxococcales</taxon>
        <taxon>Cystobacterineae</taxon>
        <taxon>Archangiaceae</taxon>
        <taxon>Archangium</taxon>
    </lineage>
</organism>
<sequence>MAGERVDVVRGGAVAVWQAVWACYAFVLLEWLFLVTQQGFMVSFPRTVWASTLACLPLVLLLPSLAALPPLLGAEALLARLPEGSRVRALPVASAVPALVLTGLSFLLIDNFTYTLFGFGVVTVSKSLLFLYVPLLLVLFGTLVRKLARARREVLATGGWRWRLAVAGGLVTLSLGVLALRLAGGSEAPEQEAPLASATARRPNVLFIASDGLEAKRLSAYGYERPNTPFLARFKERTLFFENAFSNAGRTTGSLTSMLTSRLPTSTRVIFPPHILSGEAAFLHLPGLLRRAGYETHQFTVRYYADGADLNLQGGFERASGRELSTDVPSGPWRNLMEERYVAERMAERLSERVLYVLGLRPMVNYFKLVQLPTRIYGWDTDEDRIKGALAVAERAQRPFFTHIHLMGTHCCAYRKSPEPVFARTPAATPEEQRENMLDDAILDADRLIERLLTGLEERGLLENTLVVISSDHNQGWMTLDRVPLMIHFPGGQRHGVVKENAQLLDVAPTVLEAVGLSVPGWMEGRSLLSAPRGLTEPILSTGEVDSMRTDANWERISRLRDPGPPLYGLSTVSAVVCDQWWTLQLKTGELQKGKVSGHTAPCAEASLPADPDIRRTILTHLRERGFELALPP</sequence>
<feature type="transmembrane region" description="Helical" evidence="2">
    <location>
        <begin position="129"/>
        <end position="148"/>
    </location>
</feature>
<evidence type="ECO:0000313" key="4">
    <source>
        <dbReference type="EMBL" id="KFA91491.1"/>
    </source>
</evidence>
<comment type="caution">
    <text evidence="4">The sequence shown here is derived from an EMBL/GenBank/DDBJ whole genome shotgun (WGS) entry which is preliminary data.</text>
</comment>
<dbReference type="CDD" id="cd16148">
    <property type="entry name" value="sulfatase_like"/>
    <property type="match status" value="1"/>
</dbReference>
<dbReference type="SUPFAM" id="SSF53649">
    <property type="entry name" value="Alkaline phosphatase-like"/>
    <property type="match status" value="1"/>
</dbReference>
<evidence type="ECO:0000256" key="2">
    <source>
        <dbReference type="SAM" id="Phobius"/>
    </source>
</evidence>
<keyword evidence="2" id="KW-1133">Transmembrane helix</keyword>
<dbReference type="PANTHER" id="PTHR42693:SF33">
    <property type="entry name" value="ARYLSULFATASE"/>
    <property type="match status" value="1"/>
</dbReference>
<feature type="transmembrane region" description="Helical" evidence="2">
    <location>
        <begin position="160"/>
        <end position="180"/>
    </location>
</feature>